<organism evidence="2 3">
    <name type="scientific">Metabacillus herbersteinensis</name>
    <dbReference type="NCBI Taxonomy" id="283816"/>
    <lineage>
        <taxon>Bacteria</taxon>
        <taxon>Bacillati</taxon>
        <taxon>Bacillota</taxon>
        <taxon>Bacilli</taxon>
        <taxon>Bacillales</taxon>
        <taxon>Bacillaceae</taxon>
        <taxon>Metabacillus</taxon>
    </lineage>
</organism>
<keyword evidence="2" id="KW-0255">Endonuclease</keyword>
<keyword evidence="2" id="KW-0378">Hydrolase</keyword>
<evidence type="ECO:0000313" key="3">
    <source>
        <dbReference type="Proteomes" id="UP001589854"/>
    </source>
</evidence>
<dbReference type="InterPro" id="IPR005135">
    <property type="entry name" value="Endo/exonuclease/phosphatase"/>
</dbReference>
<gene>
    <name evidence="2" type="ORF">ACFFIX_08120</name>
</gene>
<dbReference type="SUPFAM" id="SSF56219">
    <property type="entry name" value="DNase I-like"/>
    <property type="match status" value="1"/>
</dbReference>
<dbReference type="RefSeq" id="WP_378932350.1">
    <property type="nucleotide sequence ID" value="NZ_JBHLVO010000004.1"/>
</dbReference>
<dbReference type="PANTHER" id="PTHR14859">
    <property type="entry name" value="CALCOFLUOR WHITE HYPERSENSITIVE PROTEIN PRECURSOR"/>
    <property type="match status" value="1"/>
</dbReference>
<dbReference type="Proteomes" id="UP001589854">
    <property type="component" value="Unassembled WGS sequence"/>
</dbReference>
<comment type="caution">
    <text evidence="2">The sequence shown here is derived from an EMBL/GenBank/DDBJ whole genome shotgun (WGS) entry which is preliminary data.</text>
</comment>
<dbReference type="EMBL" id="JBHLVO010000004">
    <property type="protein sequence ID" value="MFC0271418.1"/>
    <property type="molecule type" value="Genomic_DNA"/>
</dbReference>
<name>A0ABV6GCM5_9BACI</name>
<protein>
    <submittedName>
        <fullName evidence="2">Endonuclease/exonuclease/phosphatase family protein</fullName>
    </submittedName>
</protein>
<dbReference type="InterPro" id="IPR051916">
    <property type="entry name" value="GPI-anchor_lipid_remodeler"/>
</dbReference>
<dbReference type="GO" id="GO:0004519">
    <property type="term" value="F:endonuclease activity"/>
    <property type="evidence" value="ECO:0007669"/>
    <property type="project" value="UniProtKB-KW"/>
</dbReference>
<proteinExistence type="predicted"/>
<dbReference type="PANTHER" id="PTHR14859:SF1">
    <property type="entry name" value="PGAP2-INTERACTING PROTEIN"/>
    <property type="match status" value="1"/>
</dbReference>
<sequence>MEIKVMTFNIHHGRGVDKQVDLYRIAEVIEKSKADIIGLNEVDRYFSKRSMYEDQISWLAKQLNLDHAFSPSLSIKSKNSTTVRQYGNALLSRYPIVTNKSHLFNYIPGLIEGRSLLDATIQINEQLYQIMVTHLSLNPLLHRKQTDFILNHLHTYPHPIIIMGDWNMKPGSRGWEKLTNELQDAWHFAGMGLGYTYPSLRPRMRLDYIFVSPELRVVEAEVILKSTNASDHLPLKTTISCC</sequence>
<evidence type="ECO:0000313" key="2">
    <source>
        <dbReference type="EMBL" id="MFC0271418.1"/>
    </source>
</evidence>
<keyword evidence="3" id="KW-1185">Reference proteome</keyword>
<dbReference type="InterPro" id="IPR036691">
    <property type="entry name" value="Endo/exonu/phosph_ase_sf"/>
</dbReference>
<keyword evidence="2" id="KW-0540">Nuclease</keyword>
<accession>A0ABV6GCM5</accession>
<reference evidence="2 3" key="1">
    <citation type="submission" date="2024-09" db="EMBL/GenBank/DDBJ databases">
        <authorList>
            <person name="Sun Q."/>
            <person name="Mori K."/>
        </authorList>
    </citation>
    <scope>NUCLEOTIDE SEQUENCE [LARGE SCALE GENOMIC DNA]</scope>
    <source>
        <strain evidence="2 3">CCM 7228</strain>
    </source>
</reference>
<evidence type="ECO:0000259" key="1">
    <source>
        <dbReference type="Pfam" id="PF03372"/>
    </source>
</evidence>
<dbReference type="Gene3D" id="3.60.10.10">
    <property type="entry name" value="Endonuclease/exonuclease/phosphatase"/>
    <property type="match status" value="1"/>
</dbReference>
<feature type="domain" description="Endonuclease/exonuclease/phosphatase" evidence="1">
    <location>
        <begin position="6"/>
        <end position="232"/>
    </location>
</feature>
<dbReference type="Pfam" id="PF03372">
    <property type="entry name" value="Exo_endo_phos"/>
    <property type="match status" value="1"/>
</dbReference>